<reference evidence="2" key="2">
    <citation type="journal article" date="2023" name="Science">
        <title>Genomic signatures of disease resistance in endangered staghorn corals.</title>
        <authorList>
            <person name="Vollmer S.V."/>
            <person name="Selwyn J.D."/>
            <person name="Despard B.A."/>
            <person name="Roesel C.L."/>
        </authorList>
    </citation>
    <scope>NUCLEOTIDE SEQUENCE</scope>
    <source>
        <strain evidence="2">K2</strain>
    </source>
</reference>
<protein>
    <submittedName>
        <fullName evidence="2">Uncharacterized protein</fullName>
    </submittedName>
</protein>
<dbReference type="EMBL" id="JARQWQ010000019">
    <property type="protein sequence ID" value="KAK2565478.1"/>
    <property type="molecule type" value="Genomic_DNA"/>
</dbReference>
<dbReference type="AlphaFoldDB" id="A0AAD9QQB5"/>
<name>A0AAD9QQB5_ACRCE</name>
<comment type="caution">
    <text evidence="2">The sequence shown here is derived from an EMBL/GenBank/DDBJ whole genome shotgun (WGS) entry which is preliminary data.</text>
</comment>
<feature type="region of interest" description="Disordered" evidence="1">
    <location>
        <begin position="41"/>
        <end position="66"/>
    </location>
</feature>
<reference evidence="2" key="1">
    <citation type="journal article" date="2023" name="G3 (Bethesda)">
        <title>Whole genome assembly and annotation of the endangered Caribbean coral Acropora cervicornis.</title>
        <authorList>
            <person name="Selwyn J.D."/>
            <person name="Vollmer S.V."/>
        </authorList>
    </citation>
    <scope>NUCLEOTIDE SEQUENCE</scope>
    <source>
        <strain evidence="2">K2</strain>
    </source>
</reference>
<organism evidence="2 3">
    <name type="scientific">Acropora cervicornis</name>
    <name type="common">Staghorn coral</name>
    <dbReference type="NCBI Taxonomy" id="6130"/>
    <lineage>
        <taxon>Eukaryota</taxon>
        <taxon>Metazoa</taxon>
        <taxon>Cnidaria</taxon>
        <taxon>Anthozoa</taxon>
        <taxon>Hexacorallia</taxon>
        <taxon>Scleractinia</taxon>
        <taxon>Astrocoeniina</taxon>
        <taxon>Acroporidae</taxon>
        <taxon>Acropora</taxon>
    </lineage>
</organism>
<evidence type="ECO:0000313" key="3">
    <source>
        <dbReference type="Proteomes" id="UP001249851"/>
    </source>
</evidence>
<evidence type="ECO:0000313" key="2">
    <source>
        <dbReference type="EMBL" id="KAK2565478.1"/>
    </source>
</evidence>
<proteinExistence type="predicted"/>
<evidence type="ECO:0000256" key="1">
    <source>
        <dbReference type="SAM" id="MobiDB-lite"/>
    </source>
</evidence>
<sequence>MTTLDQTDSQEPCRKVFVVSTLPWRSNELGQVMRRLDKKVMRRRREKSTNMTVQSRREGVVSSRPAPDDAPAFALAKLSAFQSSLFKPRAA</sequence>
<gene>
    <name evidence="2" type="ORF">P5673_010543</name>
</gene>
<accession>A0AAD9QQB5</accession>
<keyword evidence="3" id="KW-1185">Reference proteome</keyword>
<dbReference type="Proteomes" id="UP001249851">
    <property type="component" value="Unassembled WGS sequence"/>
</dbReference>